<dbReference type="Gene3D" id="2.50.20.30">
    <property type="match status" value="1"/>
</dbReference>
<proteinExistence type="predicted"/>
<dbReference type="Pfam" id="PF18234">
    <property type="entry name" value="VioE"/>
    <property type="match status" value="1"/>
</dbReference>
<dbReference type="InterPro" id="IPR040857">
    <property type="entry name" value="VioE_dom"/>
</dbReference>
<evidence type="ECO:0000313" key="2">
    <source>
        <dbReference type="EMBL" id="AFT64187.1"/>
    </source>
</evidence>
<dbReference type="AlphaFoldDB" id="M4HX81"/>
<dbReference type="InterPro" id="IPR038642">
    <property type="entry name" value="VioE_sf"/>
</dbReference>
<dbReference type="EMBL" id="JX523958">
    <property type="protein sequence ID" value="AFT64187.1"/>
    <property type="molecule type" value="Genomic_DNA"/>
</dbReference>
<protein>
    <recommendedName>
        <fullName evidence="1">VioE domain-containing protein</fullName>
    </recommendedName>
</protein>
<accession>M4HX81</accession>
<organism evidence="2">
    <name type="scientific">gamma proteobacterium D250</name>
    <dbReference type="NCBI Taxonomy" id="649546"/>
    <lineage>
        <taxon>Bacteria</taxon>
        <taxon>Pseudomonadati</taxon>
        <taxon>Pseudomonadota</taxon>
        <taxon>Gammaproteobacteria</taxon>
    </lineage>
</organism>
<sequence>MSLKNVTPALWVGRRCWGQDAEVWTFERPEGKGPATYYFASGTNQLLRMVTGDPNTMASIRDFPNFNTRKIDPEVFKSTE</sequence>
<name>M4HX81_9GAMM</name>
<evidence type="ECO:0000259" key="1">
    <source>
        <dbReference type="Pfam" id="PF18234"/>
    </source>
</evidence>
<reference evidence="2" key="1">
    <citation type="journal article" date="2013" name="Mar. Drugs">
        <title>Assessing the effectiveness of functional genetic screens for the identification of bioactive metabolites.</title>
        <authorList>
            <person name="Penesyan A."/>
            <person name="Ballestriero F."/>
            <person name="Daim M."/>
            <person name="Kjelleberg S."/>
            <person name="Thomas T."/>
            <person name="Egan S."/>
        </authorList>
    </citation>
    <scope>NUCLEOTIDE SEQUENCE</scope>
    <source>
        <strain evidence="2">D250</strain>
    </source>
</reference>
<feature type="domain" description="VioE" evidence="1">
    <location>
        <begin position="9"/>
        <end position="76"/>
    </location>
</feature>